<name>A0ABS8A3K6_9FLAO</name>
<keyword evidence="3" id="KW-1185">Reference proteome</keyword>
<keyword evidence="1" id="KW-1133">Transmembrane helix</keyword>
<evidence type="ECO:0000313" key="3">
    <source>
        <dbReference type="Proteomes" id="UP000618240"/>
    </source>
</evidence>
<organism evidence="2 3">
    <name type="scientific">Chryseobacterium tagetis</name>
    <dbReference type="NCBI Taxonomy" id="2801334"/>
    <lineage>
        <taxon>Bacteria</taxon>
        <taxon>Pseudomonadati</taxon>
        <taxon>Bacteroidota</taxon>
        <taxon>Flavobacteriia</taxon>
        <taxon>Flavobacteriales</taxon>
        <taxon>Weeksellaceae</taxon>
        <taxon>Chryseobacterium group</taxon>
        <taxon>Chryseobacterium</taxon>
    </lineage>
</organism>
<gene>
    <name evidence="2" type="ORF">JI747_015395</name>
</gene>
<accession>A0ABS8A3K6</accession>
<comment type="caution">
    <text evidence="2">The sequence shown here is derived from an EMBL/GenBank/DDBJ whole genome shotgun (WGS) entry which is preliminary data.</text>
</comment>
<protein>
    <submittedName>
        <fullName evidence="2">Uncharacterized protein</fullName>
    </submittedName>
</protein>
<keyword evidence="1" id="KW-0472">Membrane</keyword>
<evidence type="ECO:0000256" key="1">
    <source>
        <dbReference type="SAM" id="Phobius"/>
    </source>
</evidence>
<dbReference type="EMBL" id="JAERSE020000004">
    <property type="protein sequence ID" value="MCA6068569.1"/>
    <property type="molecule type" value="Genomic_DNA"/>
</dbReference>
<sequence length="144" mass="16940">MKKYTKYLFFFSFGMSLTSLFIIEKGYKELYPFASWKLFAVPSGGSLHEERYILYGLKGMDTIKINYITPSPYYDANDKALITDTYGKQIENNIDKEMSRKKLLIFAKDIEPNFEGYLLYKESYNPRLIETKAMKIAKKFIIEL</sequence>
<proteinExistence type="predicted"/>
<keyword evidence="1" id="KW-0812">Transmembrane</keyword>
<dbReference type="RefSeq" id="WP_225689778.1">
    <property type="nucleotide sequence ID" value="NZ_JAERSE020000004.1"/>
</dbReference>
<reference evidence="2 3" key="1">
    <citation type="submission" date="2021-09" db="EMBL/GenBank/DDBJ databases">
        <title>Genome sequencing and assembly of Chryseobacterium sp. RG1.</title>
        <authorList>
            <person name="Chhetri G."/>
        </authorList>
    </citation>
    <scope>NUCLEOTIDE SEQUENCE [LARGE SCALE GENOMIC DNA]</scope>
    <source>
        <strain evidence="2 3">RG1</strain>
    </source>
</reference>
<feature type="transmembrane region" description="Helical" evidence="1">
    <location>
        <begin position="7"/>
        <end position="23"/>
    </location>
</feature>
<evidence type="ECO:0000313" key="2">
    <source>
        <dbReference type="EMBL" id="MCA6068569.1"/>
    </source>
</evidence>
<dbReference type="Proteomes" id="UP000618240">
    <property type="component" value="Unassembled WGS sequence"/>
</dbReference>